<organism evidence="2 3">
    <name type="scientific">Apiospora kogelbergensis</name>
    <dbReference type="NCBI Taxonomy" id="1337665"/>
    <lineage>
        <taxon>Eukaryota</taxon>
        <taxon>Fungi</taxon>
        <taxon>Dikarya</taxon>
        <taxon>Ascomycota</taxon>
        <taxon>Pezizomycotina</taxon>
        <taxon>Sordariomycetes</taxon>
        <taxon>Xylariomycetidae</taxon>
        <taxon>Amphisphaeriales</taxon>
        <taxon>Apiosporaceae</taxon>
        <taxon>Apiospora</taxon>
    </lineage>
</organism>
<proteinExistence type="predicted"/>
<sequence>MKSLRIWVSTVLVAIGASLPRLALATYPIAAAPSLQVPGCPQFGVAHFNKTVPDQQDFPYTEVALCYNWNNITMAFSAWNETSFYFDPAQGTNDDIWKYEVMETFVALGDADPQTYLEFEVSPNNVTFNAFIYNPTKVRAENATFERFYINNTLETGFNAFTTLDKKQKLWSSTISIPLGLFNIDNGAAKGTKWRMNFFRTVVDSATFPNQTLGGWSSPDKASFHITPFFGHVEFT</sequence>
<dbReference type="Gene3D" id="2.60.40.1190">
    <property type="match status" value="1"/>
</dbReference>
<dbReference type="EMBL" id="JAQQWP010000010">
    <property type="protein sequence ID" value="KAK8097325.1"/>
    <property type="molecule type" value="Genomic_DNA"/>
</dbReference>
<comment type="caution">
    <text evidence="2">The sequence shown here is derived from an EMBL/GenBank/DDBJ whole genome shotgun (WGS) entry which is preliminary data.</text>
</comment>
<evidence type="ECO:0000313" key="3">
    <source>
        <dbReference type="Proteomes" id="UP001392437"/>
    </source>
</evidence>
<evidence type="ECO:0000313" key="2">
    <source>
        <dbReference type="EMBL" id="KAK8097325.1"/>
    </source>
</evidence>
<reference evidence="2 3" key="1">
    <citation type="submission" date="2023-01" db="EMBL/GenBank/DDBJ databases">
        <title>Analysis of 21 Apiospora genomes using comparative genomics revels a genus with tremendous synthesis potential of carbohydrate active enzymes and secondary metabolites.</title>
        <authorList>
            <person name="Sorensen T."/>
        </authorList>
    </citation>
    <scope>NUCLEOTIDE SEQUENCE [LARGE SCALE GENOMIC DNA]</scope>
    <source>
        <strain evidence="2 3">CBS 117206</strain>
    </source>
</reference>
<feature type="chain" id="PRO_5043396204" description="Carbohydrate-binding domain-containing protein" evidence="1">
    <location>
        <begin position="26"/>
        <end position="236"/>
    </location>
</feature>
<feature type="signal peptide" evidence="1">
    <location>
        <begin position="1"/>
        <end position="25"/>
    </location>
</feature>
<dbReference type="Proteomes" id="UP001392437">
    <property type="component" value="Unassembled WGS sequence"/>
</dbReference>
<evidence type="ECO:0000256" key="1">
    <source>
        <dbReference type="SAM" id="SignalP"/>
    </source>
</evidence>
<gene>
    <name evidence="2" type="ORF">PG999_013269</name>
</gene>
<protein>
    <recommendedName>
        <fullName evidence="4">Carbohydrate-binding domain-containing protein</fullName>
    </recommendedName>
</protein>
<dbReference type="SUPFAM" id="SSF49344">
    <property type="entry name" value="CBD9-like"/>
    <property type="match status" value="1"/>
</dbReference>
<name>A0AAW0Q979_9PEZI</name>
<keyword evidence="3" id="KW-1185">Reference proteome</keyword>
<dbReference type="CDD" id="cd09620">
    <property type="entry name" value="CBM9_like_3"/>
    <property type="match status" value="1"/>
</dbReference>
<evidence type="ECO:0008006" key="4">
    <source>
        <dbReference type="Google" id="ProtNLM"/>
    </source>
</evidence>
<keyword evidence="1" id="KW-0732">Signal</keyword>
<dbReference type="AlphaFoldDB" id="A0AAW0Q979"/>
<accession>A0AAW0Q979</accession>